<dbReference type="UniPathway" id="UPA00109">
    <property type="reaction ID" value="UER00186"/>
</dbReference>
<feature type="binding site" evidence="7 10">
    <location>
        <position position="442"/>
    </location>
    <ligand>
        <name>Mn(2+)</name>
        <dbReference type="ChEBI" id="CHEBI:29035"/>
        <label>2</label>
    </ligand>
</feature>
<evidence type="ECO:0000256" key="3">
    <source>
        <dbReference type="ARBA" id="ARBA00022723"/>
    </source>
</evidence>
<dbReference type="GO" id="GO:0030145">
    <property type="term" value="F:manganese ion binding"/>
    <property type="evidence" value="ECO:0007669"/>
    <property type="project" value="UniProtKB-UniRule"/>
</dbReference>
<protein>
    <recommendedName>
        <fullName evidence="7">2,3-bisphosphoglycerate-independent phosphoglycerate mutase</fullName>
        <shortName evidence="7">BPG-independent PGAM</shortName>
        <shortName evidence="7">Phosphoglyceromutase</shortName>
        <shortName evidence="7">iPGM</shortName>
        <ecNumber evidence="7">5.4.2.12</ecNumber>
    </recommendedName>
</protein>
<dbReference type="PANTHER" id="PTHR31637:SF0">
    <property type="entry name" value="2,3-BISPHOSPHOGLYCERATE-INDEPENDENT PHOSPHOGLYCERATE MUTASE"/>
    <property type="match status" value="1"/>
</dbReference>
<dbReference type="EC" id="5.4.2.12" evidence="7"/>
<organism evidence="13">
    <name type="scientific">Bornetia secundiflora</name>
    <dbReference type="NCBI Taxonomy" id="2575637"/>
    <lineage>
        <taxon>Eukaryota</taxon>
        <taxon>Rhodophyta</taxon>
        <taxon>Florideophyceae</taxon>
        <taxon>Rhodymeniophycidae</taxon>
        <taxon>Ceramiales</taxon>
        <taxon>Wrangeliaceae</taxon>
        <taxon>Bornetia</taxon>
    </lineage>
</organism>
<comment type="similarity">
    <text evidence="2 7">Belongs to the BPG-independent phosphoglycerate mutase family.</text>
</comment>
<geneLocation type="plastid" evidence="13"/>
<dbReference type="SUPFAM" id="SSF64158">
    <property type="entry name" value="2,3-Bisphosphoglycerate-independent phosphoglycerate mutase, substrate-binding domain"/>
    <property type="match status" value="1"/>
</dbReference>
<keyword evidence="4 7" id="KW-0324">Glycolysis</keyword>
<evidence type="ECO:0000256" key="5">
    <source>
        <dbReference type="ARBA" id="ARBA00023211"/>
    </source>
</evidence>
<sequence>MHKKHITPIILTILDGWGYSESIKGNAIKLAHTPFIDRLWKNSAHSLLQASGESVGLPHKQMGNSEVGHTTIGAGRTINQDLVRIQKSIHNRDFFKNITIHHLCKTISKQQTKLHIIGLCSNGGVHSHINHLKAIIDIVKLYKNPICLHIITDGRDTAPKNAIQFIDEINNKIKTYNHMQICSISGRYYSMDRDCRWSRTEKAYNILIEDCINNKKQINNYTDIINQYYTEGISDEFIPPTHIHPGKISHDDGILFFNFRPDRIRQLLHSLTKENFKGFPTKKINNLKIVTFTNYDSSLNIPIVFPPQYNENFFGQIISNYGYKQLRLAETEKYAHVTYFFNGGIEEPFPGEDRELIPSPKVDTYDLAPHMSATQITESIINAINKKTYKIIIVNYANPDMIGHTGNLNATIQSIEFIDQCLKKLFQTIQREAGYFIVTADHGNAELMIDKYGKPCKSHSTNLIPFILAGHRKEHNYQLKPYGSLTDIAPTILDIMNLKIPKEMNGKSLIIKTCSDTIKNNNIQSDKFKVNTDIHDL</sequence>
<keyword evidence="13" id="KW-0934">Plastid</keyword>
<feature type="binding site" evidence="7 10">
    <location>
        <position position="15"/>
    </location>
    <ligand>
        <name>Mn(2+)</name>
        <dbReference type="ChEBI" id="CHEBI:29035"/>
        <label>2</label>
    </ligand>
</feature>
<dbReference type="GO" id="GO:0006007">
    <property type="term" value="P:glucose catabolic process"/>
    <property type="evidence" value="ECO:0007669"/>
    <property type="project" value="InterPro"/>
</dbReference>
<feature type="domain" description="BPG-independent PGAM N-terminal" evidence="12">
    <location>
        <begin position="85"/>
        <end position="296"/>
    </location>
</feature>
<dbReference type="SUPFAM" id="SSF53649">
    <property type="entry name" value="Alkaline phosphatase-like"/>
    <property type="match status" value="1"/>
</dbReference>
<evidence type="ECO:0000256" key="10">
    <source>
        <dbReference type="PIRSR" id="PIRSR001492-3"/>
    </source>
</evidence>
<gene>
    <name evidence="13" type="primary">pgmA</name>
    <name evidence="7" type="synonym">gpmI</name>
</gene>
<feature type="binding site" evidence="7 10">
    <location>
        <position position="404"/>
    </location>
    <ligand>
        <name>Mn(2+)</name>
        <dbReference type="ChEBI" id="CHEBI:29035"/>
        <label>1</label>
    </ligand>
</feature>
<feature type="binding site" evidence="7 10">
    <location>
        <position position="459"/>
    </location>
    <ligand>
        <name>Mn(2+)</name>
        <dbReference type="ChEBI" id="CHEBI:29035"/>
        <label>1</label>
    </ligand>
</feature>
<accession>A0A4D6WLU0</accession>
<dbReference type="AlphaFoldDB" id="A0A4D6WLU0"/>
<feature type="binding site" evidence="7 10">
    <location>
        <position position="441"/>
    </location>
    <ligand>
        <name>Mn(2+)</name>
        <dbReference type="ChEBI" id="CHEBI:29035"/>
        <label>2</label>
    </ligand>
</feature>
<dbReference type="InterPro" id="IPR017850">
    <property type="entry name" value="Alkaline_phosphatase_core_sf"/>
</dbReference>
<dbReference type="Gene3D" id="3.40.720.10">
    <property type="entry name" value="Alkaline Phosphatase, subunit A"/>
    <property type="match status" value="1"/>
</dbReference>
<feature type="binding site" evidence="7 9">
    <location>
        <position position="187"/>
    </location>
    <ligand>
        <name>substrate</name>
    </ligand>
</feature>
<dbReference type="InterPro" id="IPR011258">
    <property type="entry name" value="BPG-indep_PGM_N"/>
</dbReference>
<feature type="active site" description="Phosphoserine intermediate" evidence="7 8">
    <location>
        <position position="65"/>
    </location>
</feature>
<keyword evidence="5 7" id="KW-0464">Manganese</keyword>
<dbReference type="FunFam" id="3.40.1450.10:FF:000002">
    <property type="entry name" value="2,3-bisphosphoglycerate-independent phosphoglycerate mutase"/>
    <property type="match status" value="1"/>
</dbReference>
<dbReference type="Pfam" id="PF06415">
    <property type="entry name" value="iPGM_N"/>
    <property type="match status" value="1"/>
</dbReference>
<feature type="binding site" evidence="7 9">
    <location>
        <position position="126"/>
    </location>
    <ligand>
        <name>substrate</name>
    </ligand>
</feature>
<evidence type="ECO:0000256" key="9">
    <source>
        <dbReference type="PIRSR" id="PIRSR001492-2"/>
    </source>
</evidence>
<dbReference type="HAMAP" id="MF_01038">
    <property type="entry name" value="GpmI"/>
    <property type="match status" value="1"/>
</dbReference>
<evidence type="ECO:0000256" key="6">
    <source>
        <dbReference type="ARBA" id="ARBA00023235"/>
    </source>
</evidence>
<dbReference type="GO" id="GO:0006096">
    <property type="term" value="P:glycolytic process"/>
    <property type="evidence" value="ECO:0007669"/>
    <property type="project" value="UniProtKB-UniRule"/>
</dbReference>
<feature type="binding site" evidence="7 10">
    <location>
        <position position="65"/>
    </location>
    <ligand>
        <name>Mn(2+)</name>
        <dbReference type="ChEBI" id="CHEBI:29035"/>
        <label>2</label>
    </ligand>
</feature>
<evidence type="ECO:0000259" key="12">
    <source>
        <dbReference type="Pfam" id="PF06415"/>
    </source>
</evidence>
<comment type="catalytic activity">
    <reaction evidence="7">
        <text>(2R)-2-phosphoglycerate = (2R)-3-phosphoglycerate</text>
        <dbReference type="Rhea" id="RHEA:15901"/>
        <dbReference type="ChEBI" id="CHEBI:58272"/>
        <dbReference type="ChEBI" id="CHEBI:58289"/>
        <dbReference type="EC" id="5.4.2.12"/>
    </reaction>
</comment>
<dbReference type="NCBIfam" id="TIGR01307">
    <property type="entry name" value="pgm_bpd_ind"/>
    <property type="match status" value="1"/>
</dbReference>
<evidence type="ECO:0000256" key="2">
    <source>
        <dbReference type="ARBA" id="ARBA00008819"/>
    </source>
</evidence>
<reference evidence="13" key="1">
    <citation type="journal article" date="2019" name="Mol. Phylogenet. Evol.">
        <title>Morphological evolution and classification of the red algal order Ceramiales inferred using plastid phylogenomics.</title>
        <authorList>
            <person name="Diaz-Tapia P."/>
            <person name="Pasella M.M."/>
            <person name="Verbruggen H."/>
            <person name="Maggs C.A."/>
        </authorList>
    </citation>
    <scope>NUCLEOTIDE SEQUENCE</scope>
    <source>
        <strain evidence="13">PD2926</strain>
    </source>
</reference>
<dbReference type="PANTHER" id="PTHR31637">
    <property type="entry name" value="2,3-BISPHOSPHOGLYCERATE-INDEPENDENT PHOSPHOGLYCERATE MUTASE"/>
    <property type="match status" value="1"/>
</dbReference>
<name>A0A4D6WLU0_9FLOR</name>
<evidence type="ECO:0000259" key="11">
    <source>
        <dbReference type="Pfam" id="PF01676"/>
    </source>
</evidence>
<dbReference type="InterPro" id="IPR006124">
    <property type="entry name" value="Metalloenzyme"/>
</dbReference>
<comment type="function">
    <text evidence="7">Catalyzes the interconversion of 2-phosphoglycerate and 3-phosphoglycerate.</text>
</comment>
<evidence type="ECO:0000313" key="13">
    <source>
        <dbReference type="EMBL" id="QCI04729.1"/>
    </source>
</evidence>
<dbReference type="InterPro" id="IPR036646">
    <property type="entry name" value="PGAM_B_sf"/>
</dbReference>
<feature type="binding site" evidence="7 9">
    <location>
        <position position="333"/>
    </location>
    <ligand>
        <name>substrate</name>
    </ligand>
</feature>
<evidence type="ECO:0000256" key="4">
    <source>
        <dbReference type="ARBA" id="ARBA00023152"/>
    </source>
</evidence>
<dbReference type="InterPro" id="IPR005995">
    <property type="entry name" value="Pgm_bpd_ind"/>
</dbReference>
<dbReference type="Gene3D" id="3.40.1450.10">
    <property type="entry name" value="BPG-independent phosphoglycerate mutase, domain B"/>
    <property type="match status" value="1"/>
</dbReference>
<evidence type="ECO:0000256" key="7">
    <source>
        <dbReference type="HAMAP-Rule" id="MF_01038"/>
    </source>
</evidence>
<keyword evidence="6 7" id="KW-0413">Isomerase</keyword>
<comment type="pathway">
    <text evidence="1 7">Carbohydrate degradation; glycolysis; pyruvate from D-glyceraldehyde 3-phosphate: step 3/5.</text>
</comment>
<dbReference type="PIRSF" id="PIRSF001492">
    <property type="entry name" value="IPGAM"/>
    <property type="match status" value="1"/>
</dbReference>
<keyword evidence="3 7" id="KW-0479">Metal-binding</keyword>
<dbReference type="CDD" id="cd16010">
    <property type="entry name" value="iPGM"/>
    <property type="match status" value="1"/>
</dbReference>
<comment type="cofactor">
    <cofactor evidence="7">
        <name>Mn(2+)</name>
        <dbReference type="ChEBI" id="CHEBI:29035"/>
    </cofactor>
    <text evidence="7">Binds 2 manganese ions per subunit.</text>
</comment>
<proteinExistence type="inferred from homology"/>
<evidence type="ECO:0000256" key="1">
    <source>
        <dbReference type="ARBA" id="ARBA00004798"/>
    </source>
</evidence>
<dbReference type="EMBL" id="MK814615">
    <property type="protein sequence ID" value="QCI04729.1"/>
    <property type="molecule type" value="Genomic_DNA"/>
</dbReference>
<feature type="domain" description="Metalloenzyme" evidence="11">
    <location>
        <begin position="8"/>
        <end position="499"/>
    </location>
</feature>
<feature type="binding site" evidence="7 9">
    <location>
        <begin position="155"/>
        <end position="156"/>
    </location>
    <ligand>
        <name>substrate</name>
    </ligand>
</feature>
<feature type="binding site" evidence="7 9">
    <location>
        <position position="193"/>
    </location>
    <ligand>
        <name>substrate</name>
    </ligand>
</feature>
<reference evidence="13" key="2">
    <citation type="submission" date="2019-04" db="EMBL/GenBank/DDBJ databases">
        <authorList>
            <person name="Pasella M."/>
        </authorList>
    </citation>
    <scope>NUCLEOTIDE SEQUENCE</scope>
    <source>
        <strain evidence="13">PD2926</strain>
    </source>
</reference>
<dbReference type="GO" id="GO:0005829">
    <property type="term" value="C:cytosol"/>
    <property type="evidence" value="ECO:0007669"/>
    <property type="project" value="TreeGrafter"/>
</dbReference>
<evidence type="ECO:0000256" key="8">
    <source>
        <dbReference type="PIRSR" id="PIRSR001492-1"/>
    </source>
</evidence>
<feature type="binding site" evidence="7 9">
    <location>
        <begin position="260"/>
        <end position="263"/>
    </location>
    <ligand>
        <name>substrate</name>
    </ligand>
</feature>
<dbReference type="GO" id="GO:0004619">
    <property type="term" value="F:phosphoglycerate mutase activity"/>
    <property type="evidence" value="ECO:0007669"/>
    <property type="project" value="UniProtKB-UniRule"/>
</dbReference>
<dbReference type="Pfam" id="PF01676">
    <property type="entry name" value="Metalloenzyme"/>
    <property type="match status" value="1"/>
</dbReference>
<feature type="binding site" evidence="7 10">
    <location>
        <position position="400"/>
    </location>
    <ligand>
        <name>Mn(2+)</name>
        <dbReference type="ChEBI" id="CHEBI:29035"/>
        <label>1</label>
    </ligand>
</feature>